<reference evidence="1 2" key="1">
    <citation type="submission" date="2011-02" db="EMBL/GenBank/DDBJ databases">
        <title>The Genome Sequence of Sphaeroforma arctica JP610.</title>
        <authorList>
            <consortium name="The Broad Institute Genome Sequencing Platform"/>
            <person name="Russ C."/>
            <person name="Cuomo C."/>
            <person name="Young S.K."/>
            <person name="Zeng Q."/>
            <person name="Gargeya S."/>
            <person name="Alvarado L."/>
            <person name="Berlin A."/>
            <person name="Chapman S.B."/>
            <person name="Chen Z."/>
            <person name="Freedman E."/>
            <person name="Gellesch M."/>
            <person name="Goldberg J."/>
            <person name="Griggs A."/>
            <person name="Gujja S."/>
            <person name="Heilman E."/>
            <person name="Heiman D."/>
            <person name="Howarth C."/>
            <person name="Mehta T."/>
            <person name="Neiman D."/>
            <person name="Pearson M."/>
            <person name="Roberts A."/>
            <person name="Saif S."/>
            <person name="Shea T."/>
            <person name="Shenoy N."/>
            <person name="Sisk P."/>
            <person name="Stolte C."/>
            <person name="Sykes S."/>
            <person name="White J."/>
            <person name="Yandava C."/>
            <person name="Burger G."/>
            <person name="Gray M.W."/>
            <person name="Holland P.W.H."/>
            <person name="King N."/>
            <person name="Lang F.B.F."/>
            <person name="Roger A.J."/>
            <person name="Ruiz-Trillo I."/>
            <person name="Haas B."/>
            <person name="Nusbaum C."/>
            <person name="Birren B."/>
        </authorList>
    </citation>
    <scope>NUCLEOTIDE SEQUENCE [LARGE SCALE GENOMIC DNA]</scope>
    <source>
        <strain evidence="1 2">JP610</strain>
    </source>
</reference>
<dbReference type="EMBL" id="KQ242343">
    <property type="protein sequence ID" value="KNC79230.1"/>
    <property type="molecule type" value="Genomic_DNA"/>
</dbReference>
<dbReference type="Proteomes" id="UP000054560">
    <property type="component" value="Unassembled WGS sequence"/>
</dbReference>
<organism evidence="1 2">
    <name type="scientific">Sphaeroforma arctica JP610</name>
    <dbReference type="NCBI Taxonomy" id="667725"/>
    <lineage>
        <taxon>Eukaryota</taxon>
        <taxon>Ichthyosporea</taxon>
        <taxon>Ichthyophonida</taxon>
        <taxon>Sphaeroforma</taxon>
    </lineage>
</organism>
<gene>
    <name evidence="1" type="ORF">SARC_08365</name>
</gene>
<dbReference type="AlphaFoldDB" id="A0A0L0FR37"/>
<dbReference type="GeneID" id="25908869"/>
<keyword evidence="2" id="KW-1185">Reference proteome</keyword>
<name>A0A0L0FR37_9EUKA</name>
<sequence>MNQNRTQEPSTMSQSTAVSAQLSKTFKYVKIPADEKEPCEELSMTYTDATEIQCLTEKLQNYYRERKGAADSAAEREAFKKQMEEKLAERAEKGGPPGPKITDELMDQLTNMQTVDICTLLTPNAENDYEMICAYVDDKSVAKQLPINRRAQAVAFSAMQKLELRGDVFFAKLYENGVEDKFGRMDFVLNDLMPEASWVQAAQKFTS</sequence>
<feature type="non-terminal residue" evidence="1">
    <location>
        <position position="207"/>
    </location>
</feature>
<dbReference type="eggNOG" id="ENOG502QR83">
    <property type="taxonomic scope" value="Eukaryota"/>
</dbReference>
<accession>A0A0L0FR37</accession>
<proteinExistence type="predicted"/>
<dbReference type="RefSeq" id="XP_014153132.1">
    <property type="nucleotide sequence ID" value="XM_014297657.1"/>
</dbReference>
<evidence type="ECO:0000313" key="2">
    <source>
        <dbReference type="Proteomes" id="UP000054560"/>
    </source>
</evidence>
<evidence type="ECO:0000313" key="1">
    <source>
        <dbReference type="EMBL" id="KNC79230.1"/>
    </source>
</evidence>
<protein>
    <submittedName>
        <fullName evidence="1">Uncharacterized protein</fullName>
    </submittedName>
</protein>
<dbReference type="OrthoDB" id="496827at2759"/>